<reference evidence="6 7" key="1">
    <citation type="submission" date="2017-10" db="EMBL/GenBank/DDBJ databases">
        <title>Draft genome sequences of strains TRE 1, TRE 9, TRE H and TRI 7, isolated from tamarins, belonging to four potential novel Bifidobacterium species.</title>
        <authorList>
            <person name="Mattarelli P."/>
            <person name="Modesto M."/>
            <person name="Puglisi E."/>
            <person name="Morelli L."/>
            <person name="Spezio C."/>
            <person name="Bonetti A."/>
            <person name="Sandri C."/>
        </authorList>
    </citation>
    <scope>NUCLEOTIDE SEQUENCE [LARGE SCALE GENOMIC DNA]</scope>
    <source>
        <strain evidence="7">TRI7</strain>
    </source>
</reference>
<name>A0A2M9HES4_9BIFI</name>
<comment type="similarity">
    <text evidence="1">Belongs to the SorC transcriptional regulatory family.</text>
</comment>
<feature type="domain" description="Sugar-binding" evidence="5">
    <location>
        <begin position="95"/>
        <end position="346"/>
    </location>
</feature>
<evidence type="ECO:0000313" key="7">
    <source>
        <dbReference type="Proteomes" id="UP000231451"/>
    </source>
</evidence>
<dbReference type="SUPFAM" id="SSF46785">
    <property type="entry name" value="Winged helix' DNA-binding domain"/>
    <property type="match status" value="1"/>
</dbReference>
<dbReference type="PANTHER" id="PTHR34294:SF1">
    <property type="entry name" value="TRANSCRIPTIONAL REGULATOR LSRR"/>
    <property type="match status" value="1"/>
</dbReference>
<dbReference type="Gene3D" id="1.10.10.60">
    <property type="entry name" value="Homeodomain-like"/>
    <property type="match status" value="1"/>
</dbReference>
<dbReference type="Pfam" id="PF04198">
    <property type="entry name" value="Sugar-bind"/>
    <property type="match status" value="1"/>
</dbReference>
<evidence type="ECO:0000313" key="6">
    <source>
        <dbReference type="EMBL" id="PJM75328.1"/>
    </source>
</evidence>
<dbReference type="OrthoDB" id="186585at2"/>
<dbReference type="InterPro" id="IPR001387">
    <property type="entry name" value="Cro/C1-type_HTH"/>
</dbReference>
<keyword evidence="3" id="KW-0238">DNA-binding</keyword>
<evidence type="ECO:0000256" key="4">
    <source>
        <dbReference type="ARBA" id="ARBA00023163"/>
    </source>
</evidence>
<sequence length="352" mass="38325">MASITGRQPRIISQKPKKTNVFDPTRQPAVDILVRMKSAQLNRLYSVAKMYYEDHLNQNEIARRLGVSRTSISRMLNDAQKHGILTITVNPPLLQETELAEEIRSTFGIEHVVVVPAMDSEQDTLKAVGHVAAVKLVEILHPGMSLSMTWGRAIAEIVNEMPDNNLENIHVTTMVGAIGGMQPELDGPDLARRMSKALHGTYEYINAPAVVITGGVRDQLISTVQIHNVLDKAASSDVMVYGVGTLDDPHSSLNQAGYISEQEQHLYQAQGGVGHLNARIIDANGNEVEEFNKRVVSIPLAALASAACSMCVVAGVAKAPTLRAILRRQFTNYLIVDSRCAAAMLADTTACR</sequence>
<dbReference type="GO" id="GO:0003700">
    <property type="term" value="F:DNA-binding transcription factor activity"/>
    <property type="evidence" value="ECO:0007669"/>
    <property type="project" value="InterPro"/>
</dbReference>
<dbReference type="InterPro" id="IPR007324">
    <property type="entry name" value="Sugar-bd_dom_put"/>
</dbReference>
<dbReference type="PANTHER" id="PTHR34294">
    <property type="entry name" value="TRANSCRIPTIONAL REGULATOR-RELATED"/>
    <property type="match status" value="1"/>
</dbReference>
<evidence type="ECO:0000256" key="2">
    <source>
        <dbReference type="ARBA" id="ARBA00023015"/>
    </source>
</evidence>
<keyword evidence="2" id="KW-0805">Transcription regulation</keyword>
<dbReference type="CDD" id="cd00093">
    <property type="entry name" value="HTH_XRE"/>
    <property type="match status" value="1"/>
</dbReference>
<dbReference type="InterPro" id="IPR036390">
    <property type="entry name" value="WH_DNA-bd_sf"/>
</dbReference>
<keyword evidence="4" id="KW-0804">Transcription</keyword>
<comment type="caution">
    <text evidence="6">The sequence shown here is derived from an EMBL/GenBank/DDBJ whole genome shotgun (WGS) entry which is preliminary data.</text>
</comment>
<evidence type="ECO:0000256" key="1">
    <source>
        <dbReference type="ARBA" id="ARBA00010466"/>
    </source>
</evidence>
<evidence type="ECO:0000259" key="5">
    <source>
        <dbReference type="Pfam" id="PF04198"/>
    </source>
</evidence>
<dbReference type="AlphaFoldDB" id="A0A2M9HES4"/>
<keyword evidence="7" id="KW-1185">Reference proteome</keyword>
<organism evidence="6 7">
    <name type="scientific">Bifidobacterium simiarum</name>
    <dbReference type="NCBI Taxonomy" id="2045441"/>
    <lineage>
        <taxon>Bacteria</taxon>
        <taxon>Bacillati</taxon>
        <taxon>Actinomycetota</taxon>
        <taxon>Actinomycetes</taxon>
        <taxon>Bifidobacteriales</taxon>
        <taxon>Bifidobacteriaceae</taxon>
        <taxon>Bifidobacterium</taxon>
    </lineage>
</organism>
<dbReference type="InterPro" id="IPR051054">
    <property type="entry name" value="SorC_transcr_regulators"/>
</dbReference>
<evidence type="ECO:0000256" key="3">
    <source>
        <dbReference type="ARBA" id="ARBA00023125"/>
    </source>
</evidence>
<dbReference type="SUPFAM" id="SSF100950">
    <property type="entry name" value="NagB/RpiA/CoA transferase-like"/>
    <property type="match status" value="1"/>
</dbReference>
<proteinExistence type="inferred from homology"/>
<dbReference type="EMBL" id="PEBK01000004">
    <property type="protein sequence ID" value="PJM75328.1"/>
    <property type="molecule type" value="Genomic_DNA"/>
</dbReference>
<gene>
    <name evidence="6" type="ORF">CSQ87_04755</name>
</gene>
<dbReference type="Proteomes" id="UP000231451">
    <property type="component" value="Unassembled WGS sequence"/>
</dbReference>
<dbReference type="GO" id="GO:0030246">
    <property type="term" value="F:carbohydrate binding"/>
    <property type="evidence" value="ECO:0007669"/>
    <property type="project" value="InterPro"/>
</dbReference>
<accession>A0A2M9HES4</accession>
<protein>
    <recommendedName>
        <fullName evidence="5">Sugar-binding domain-containing protein</fullName>
    </recommendedName>
</protein>
<dbReference type="GO" id="GO:0003677">
    <property type="term" value="F:DNA binding"/>
    <property type="evidence" value="ECO:0007669"/>
    <property type="project" value="UniProtKB-KW"/>
</dbReference>
<dbReference type="InterPro" id="IPR037171">
    <property type="entry name" value="NagB/RpiA_transferase-like"/>
</dbReference>
<dbReference type="RefSeq" id="WP_100512746.1">
    <property type="nucleotide sequence ID" value="NZ_JAFEJQ010000002.1"/>
</dbReference>
<dbReference type="Gene3D" id="3.40.50.1360">
    <property type="match status" value="1"/>
</dbReference>